<dbReference type="AlphaFoldDB" id="A0A445KW05"/>
<feature type="region of interest" description="Disordered" evidence="1">
    <location>
        <begin position="58"/>
        <end position="78"/>
    </location>
</feature>
<evidence type="ECO:0000313" key="2">
    <source>
        <dbReference type="EMBL" id="RZC15079.1"/>
    </source>
</evidence>
<reference evidence="2 3" key="1">
    <citation type="submission" date="2018-09" db="EMBL/GenBank/DDBJ databases">
        <title>A high-quality reference genome of wild soybean provides a powerful tool to mine soybean genomes.</title>
        <authorList>
            <person name="Xie M."/>
            <person name="Chung C.Y.L."/>
            <person name="Li M.-W."/>
            <person name="Wong F.-L."/>
            <person name="Chan T.-F."/>
            <person name="Lam H.-M."/>
        </authorList>
    </citation>
    <scope>NUCLEOTIDE SEQUENCE [LARGE SCALE GENOMIC DNA]</scope>
    <source>
        <strain evidence="3">cv. W05</strain>
        <tissue evidence="2">Hypocotyl of etiolated seedlings</tissue>
    </source>
</reference>
<sequence length="78" mass="9160">MNDLIYIMYNLKLKNTESNNEWITKEGDVIFDEDNVQVEQPLDAFNIDNLILNDNVEDHFSNKEEFEDDGDEDDGDED</sequence>
<name>A0A445KW05_GLYSO</name>
<dbReference type="EMBL" id="QZWG01000004">
    <property type="protein sequence ID" value="RZC15079.1"/>
    <property type="molecule type" value="Genomic_DNA"/>
</dbReference>
<feature type="non-terminal residue" evidence="2">
    <location>
        <position position="78"/>
    </location>
</feature>
<proteinExistence type="predicted"/>
<comment type="caution">
    <text evidence="2">The sequence shown here is derived from an EMBL/GenBank/DDBJ whole genome shotgun (WGS) entry which is preliminary data.</text>
</comment>
<gene>
    <name evidence="2" type="ORF">D0Y65_008805</name>
</gene>
<dbReference type="Proteomes" id="UP000289340">
    <property type="component" value="Chromosome 4"/>
</dbReference>
<evidence type="ECO:0000313" key="3">
    <source>
        <dbReference type="Proteomes" id="UP000289340"/>
    </source>
</evidence>
<organism evidence="2 3">
    <name type="scientific">Glycine soja</name>
    <name type="common">Wild soybean</name>
    <dbReference type="NCBI Taxonomy" id="3848"/>
    <lineage>
        <taxon>Eukaryota</taxon>
        <taxon>Viridiplantae</taxon>
        <taxon>Streptophyta</taxon>
        <taxon>Embryophyta</taxon>
        <taxon>Tracheophyta</taxon>
        <taxon>Spermatophyta</taxon>
        <taxon>Magnoliopsida</taxon>
        <taxon>eudicotyledons</taxon>
        <taxon>Gunneridae</taxon>
        <taxon>Pentapetalae</taxon>
        <taxon>rosids</taxon>
        <taxon>fabids</taxon>
        <taxon>Fabales</taxon>
        <taxon>Fabaceae</taxon>
        <taxon>Papilionoideae</taxon>
        <taxon>50 kb inversion clade</taxon>
        <taxon>NPAAA clade</taxon>
        <taxon>indigoferoid/millettioid clade</taxon>
        <taxon>Phaseoleae</taxon>
        <taxon>Glycine</taxon>
        <taxon>Glycine subgen. Soja</taxon>
    </lineage>
</organism>
<keyword evidence="3" id="KW-1185">Reference proteome</keyword>
<feature type="compositionally biased region" description="Acidic residues" evidence="1">
    <location>
        <begin position="65"/>
        <end position="78"/>
    </location>
</feature>
<accession>A0A445KW05</accession>
<evidence type="ECO:0000256" key="1">
    <source>
        <dbReference type="SAM" id="MobiDB-lite"/>
    </source>
</evidence>
<protein>
    <submittedName>
        <fullName evidence="2">Uncharacterized protein</fullName>
    </submittedName>
</protein>